<comment type="caution">
    <text evidence="1">The sequence shown here is derived from an EMBL/GenBank/DDBJ whole genome shotgun (WGS) entry which is preliminary data.</text>
</comment>
<organism evidence="1 2">
    <name type="scientific">Shewanella corallii</name>
    <dbReference type="NCBI Taxonomy" id="560080"/>
    <lineage>
        <taxon>Bacteria</taxon>
        <taxon>Pseudomonadati</taxon>
        <taxon>Pseudomonadota</taxon>
        <taxon>Gammaproteobacteria</taxon>
        <taxon>Alteromonadales</taxon>
        <taxon>Shewanellaceae</taxon>
        <taxon>Shewanella</taxon>
    </lineage>
</organism>
<protein>
    <submittedName>
        <fullName evidence="1">DUF1203 domain-containing protein</fullName>
    </submittedName>
</protein>
<sequence length="154" mass="17114">MLTDFLIRGLDGDSFAALTDAELDELGAYWMIADSSPGFPCRVSLEDARVGERVLVINYWHHKVDSPYRACGPIFVREKALTANLSNCEVPTMLRHRQLSFRAYDSQGVMLDALVTTGVDTEVSICKLFEMPQVEYIHIHNAGPGCFSCAVVRA</sequence>
<gene>
    <name evidence="1" type="ORF">L2725_15425</name>
</gene>
<evidence type="ECO:0000313" key="1">
    <source>
        <dbReference type="EMBL" id="MCL2915150.1"/>
    </source>
</evidence>
<proteinExistence type="predicted"/>
<dbReference type="InterPro" id="IPR009593">
    <property type="entry name" value="DUF1203"/>
</dbReference>
<dbReference type="EMBL" id="JAKIKT010000006">
    <property type="protein sequence ID" value="MCL2915150.1"/>
    <property type="molecule type" value="Genomic_DNA"/>
</dbReference>
<name>A0ABT0N9V3_9GAMM</name>
<dbReference type="Proteomes" id="UP001202831">
    <property type="component" value="Unassembled WGS sequence"/>
</dbReference>
<dbReference type="RefSeq" id="WP_249249742.1">
    <property type="nucleotide sequence ID" value="NZ_JAKIKT010000006.1"/>
</dbReference>
<accession>A0ABT0N9V3</accession>
<evidence type="ECO:0000313" key="2">
    <source>
        <dbReference type="Proteomes" id="UP001202831"/>
    </source>
</evidence>
<reference evidence="1 2" key="1">
    <citation type="submission" date="2022-01" db="EMBL/GenBank/DDBJ databases">
        <title>Whole genome-based taxonomy of the Shewanellaceae.</title>
        <authorList>
            <person name="Martin-Rodriguez A.J."/>
        </authorList>
    </citation>
    <scope>NUCLEOTIDE SEQUENCE [LARGE SCALE GENOMIC DNA]</scope>
    <source>
        <strain evidence="1 2">DSM 21332</strain>
    </source>
</reference>
<dbReference type="Pfam" id="PF06718">
    <property type="entry name" value="DUF1203"/>
    <property type="match status" value="1"/>
</dbReference>
<keyword evidence="2" id="KW-1185">Reference proteome</keyword>
<dbReference type="PIRSF" id="PIRSF034110">
    <property type="entry name" value="DUF1203"/>
    <property type="match status" value="1"/>
</dbReference>